<feature type="domain" description="CBS" evidence="3">
    <location>
        <begin position="7"/>
        <end position="63"/>
    </location>
</feature>
<feature type="domain" description="CBS" evidence="3">
    <location>
        <begin position="82"/>
        <end position="139"/>
    </location>
</feature>
<dbReference type="Proteomes" id="UP000190395">
    <property type="component" value="Unassembled WGS sequence"/>
</dbReference>
<dbReference type="GeneID" id="303367833"/>
<proteinExistence type="predicted"/>
<evidence type="ECO:0000256" key="1">
    <source>
        <dbReference type="ARBA" id="ARBA00023122"/>
    </source>
</evidence>
<gene>
    <name evidence="5" type="ORF">SAMN02745152_01601</name>
</gene>
<dbReference type="CDD" id="cd04584">
    <property type="entry name" value="CBS_pair_AcuB_like"/>
    <property type="match status" value="1"/>
</dbReference>
<dbReference type="PANTHER" id="PTHR43080:SF2">
    <property type="entry name" value="CBS DOMAIN-CONTAINING PROTEIN"/>
    <property type="match status" value="1"/>
</dbReference>
<dbReference type="Gene3D" id="3.10.580.10">
    <property type="entry name" value="CBS-domain"/>
    <property type="match status" value="1"/>
</dbReference>
<dbReference type="PROSITE" id="PS51371">
    <property type="entry name" value="CBS"/>
    <property type="match status" value="2"/>
</dbReference>
<organism evidence="5 6">
    <name type="scientific">Treponema berlinense</name>
    <dbReference type="NCBI Taxonomy" id="225004"/>
    <lineage>
        <taxon>Bacteria</taxon>
        <taxon>Pseudomonadati</taxon>
        <taxon>Spirochaetota</taxon>
        <taxon>Spirochaetia</taxon>
        <taxon>Spirochaetales</taxon>
        <taxon>Treponemataceae</taxon>
        <taxon>Treponema</taxon>
    </lineage>
</organism>
<reference evidence="5 6" key="1">
    <citation type="submission" date="2017-02" db="EMBL/GenBank/DDBJ databases">
        <authorList>
            <person name="Peterson S.W."/>
        </authorList>
    </citation>
    <scope>NUCLEOTIDE SEQUENCE [LARGE SCALE GENOMIC DNA]</scope>
    <source>
        <strain evidence="5 6">ATCC BAA-909</strain>
    </source>
</reference>
<keyword evidence="6" id="KW-1185">Reference proteome</keyword>
<dbReference type="RefSeq" id="WP_078931389.1">
    <property type="nucleotide sequence ID" value="NZ_CAMCOW010000008.1"/>
</dbReference>
<protein>
    <submittedName>
        <fullName evidence="5">Acetoin utilization protein AcuB</fullName>
    </submittedName>
</protein>
<keyword evidence="1 2" id="KW-0129">CBS domain</keyword>
<dbReference type="AlphaFoldDB" id="A0A1T4PI60"/>
<dbReference type="InterPro" id="IPR000644">
    <property type="entry name" value="CBS_dom"/>
</dbReference>
<dbReference type="InterPro" id="IPR051257">
    <property type="entry name" value="Diverse_CBS-Domain"/>
</dbReference>
<evidence type="ECO:0000313" key="5">
    <source>
        <dbReference type="EMBL" id="SJZ91189.1"/>
    </source>
</evidence>
<dbReference type="OrthoDB" id="9802114at2"/>
<evidence type="ECO:0000256" key="2">
    <source>
        <dbReference type="PROSITE-ProRule" id="PRU00703"/>
    </source>
</evidence>
<dbReference type="SUPFAM" id="SSF54631">
    <property type="entry name" value="CBS-domain pair"/>
    <property type="match status" value="1"/>
</dbReference>
<dbReference type="EMBL" id="FUXC01000009">
    <property type="protein sequence ID" value="SJZ91189.1"/>
    <property type="molecule type" value="Genomic_DNA"/>
</dbReference>
<dbReference type="InterPro" id="IPR002912">
    <property type="entry name" value="ACT_dom"/>
</dbReference>
<dbReference type="PROSITE" id="PS51671">
    <property type="entry name" value="ACT"/>
    <property type="match status" value="1"/>
</dbReference>
<evidence type="ECO:0000259" key="4">
    <source>
        <dbReference type="PROSITE" id="PS51671"/>
    </source>
</evidence>
<dbReference type="PANTHER" id="PTHR43080">
    <property type="entry name" value="CBS DOMAIN-CONTAINING PROTEIN CBSX3, MITOCHONDRIAL"/>
    <property type="match status" value="1"/>
</dbReference>
<dbReference type="SUPFAM" id="SSF55021">
    <property type="entry name" value="ACT-like"/>
    <property type="match status" value="1"/>
</dbReference>
<sequence length="215" mass="23490">MKVCDFMSKNVIYVSPDTSLTDAKALMIKEKINKLPVVDKSKKLVGIITKNDLQKAAPSSASTLDMYELGYLLSKLKVEKIMVKNVRTVDFDEVIEEAARTMATEKIGCLPVMKDGILSGIITETDLFNAFISMFGATLPGVRAVIEVAEKPGELARIATAVAAKNGNIVSVVTTDGSDVSKRIITVKIGNLSKETVEEIIRQENVKILDIREKK</sequence>
<dbReference type="Pfam" id="PF00571">
    <property type="entry name" value="CBS"/>
    <property type="match status" value="2"/>
</dbReference>
<dbReference type="InterPro" id="IPR046342">
    <property type="entry name" value="CBS_dom_sf"/>
</dbReference>
<dbReference type="Pfam" id="PF22190">
    <property type="entry name" value="TTHA0829-like_ACT"/>
    <property type="match status" value="1"/>
</dbReference>
<accession>A0A1T4PI60</accession>
<dbReference type="InterPro" id="IPR045865">
    <property type="entry name" value="ACT-like_dom_sf"/>
</dbReference>
<evidence type="ECO:0000313" key="6">
    <source>
        <dbReference type="Proteomes" id="UP000190395"/>
    </source>
</evidence>
<dbReference type="SMART" id="SM00116">
    <property type="entry name" value="CBS"/>
    <property type="match status" value="2"/>
</dbReference>
<evidence type="ECO:0000259" key="3">
    <source>
        <dbReference type="PROSITE" id="PS51371"/>
    </source>
</evidence>
<feature type="domain" description="ACT" evidence="4">
    <location>
        <begin position="143"/>
        <end position="215"/>
    </location>
</feature>
<name>A0A1T4PI60_9SPIR</name>
<dbReference type="STRING" id="225004.SAMN02745152_01601"/>